<dbReference type="GO" id="GO:0006310">
    <property type="term" value="P:DNA recombination"/>
    <property type="evidence" value="ECO:0007669"/>
    <property type="project" value="TreeGrafter"/>
</dbReference>
<dbReference type="InterPro" id="IPR001650">
    <property type="entry name" value="Helicase_C-like"/>
</dbReference>
<dbReference type="Pfam" id="PF00271">
    <property type="entry name" value="Helicase_C"/>
    <property type="match status" value="1"/>
</dbReference>
<dbReference type="PANTHER" id="PTHR30580:SF1">
    <property type="entry name" value="COMF OPERON PROTEIN 1"/>
    <property type="match status" value="1"/>
</dbReference>
<dbReference type="GO" id="GO:0006270">
    <property type="term" value="P:DNA replication initiation"/>
    <property type="evidence" value="ECO:0007669"/>
    <property type="project" value="TreeGrafter"/>
</dbReference>
<evidence type="ECO:0000256" key="2">
    <source>
        <dbReference type="ARBA" id="ARBA00022840"/>
    </source>
</evidence>
<dbReference type="InterPro" id="IPR006935">
    <property type="entry name" value="Helicase/UvrB_N"/>
</dbReference>
<dbReference type="Pfam" id="PF04851">
    <property type="entry name" value="ResIII"/>
    <property type="match status" value="1"/>
</dbReference>
<dbReference type="Gene3D" id="3.40.50.300">
    <property type="entry name" value="P-loop containing nucleotide triphosphate hydrolases"/>
    <property type="match status" value="2"/>
</dbReference>
<dbReference type="RefSeq" id="WP_312032531.1">
    <property type="nucleotide sequence ID" value="NZ_CP051151.1"/>
</dbReference>
<dbReference type="InterPro" id="IPR027417">
    <property type="entry name" value="P-loop_NTPase"/>
</dbReference>
<keyword evidence="6" id="KW-0347">Helicase</keyword>
<dbReference type="SUPFAM" id="SSF52540">
    <property type="entry name" value="P-loop containing nucleoside triphosphate hydrolases"/>
    <property type="match status" value="1"/>
</dbReference>
<dbReference type="PANTHER" id="PTHR30580">
    <property type="entry name" value="PRIMOSOMAL PROTEIN N"/>
    <property type="match status" value="1"/>
</dbReference>
<evidence type="ECO:0000256" key="1">
    <source>
        <dbReference type="ARBA" id="ARBA00022741"/>
    </source>
</evidence>
<protein>
    <submittedName>
        <fullName evidence="6">DEAD/DEAH box helicase family protein</fullName>
    </submittedName>
</protein>
<organism evidence="6 7">
    <name type="scientific">Hujiaoplasma nucleasis</name>
    <dbReference type="NCBI Taxonomy" id="2725268"/>
    <lineage>
        <taxon>Bacteria</taxon>
        <taxon>Bacillati</taxon>
        <taxon>Mycoplasmatota</taxon>
        <taxon>Mollicutes</taxon>
        <taxon>Candidatus Izemoplasmatales</taxon>
        <taxon>Hujiaoplasmataceae</taxon>
        <taxon>Hujiaoplasma</taxon>
    </lineage>
</organism>
<keyword evidence="3" id="KW-0238">DNA-binding</keyword>
<name>A0A7L6N4W0_9MOLU</name>
<dbReference type="GO" id="GO:0016787">
    <property type="term" value="F:hydrolase activity"/>
    <property type="evidence" value="ECO:0007669"/>
    <property type="project" value="InterPro"/>
</dbReference>
<dbReference type="GO" id="GO:0043138">
    <property type="term" value="F:3'-5' DNA helicase activity"/>
    <property type="evidence" value="ECO:0007669"/>
    <property type="project" value="TreeGrafter"/>
</dbReference>
<dbReference type="GO" id="GO:0006302">
    <property type="term" value="P:double-strand break repair"/>
    <property type="evidence" value="ECO:0007669"/>
    <property type="project" value="TreeGrafter"/>
</dbReference>
<keyword evidence="1" id="KW-0547">Nucleotide-binding</keyword>
<dbReference type="AlphaFoldDB" id="A0A7L6N4W0"/>
<accession>A0A7L6N4W0</accession>
<keyword evidence="6" id="KW-0378">Hydrolase</keyword>
<keyword evidence="2" id="KW-0067">ATP-binding</keyword>
<dbReference type="Proteomes" id="UP000512167">
    <property type="component" value="Chromosome"/>
</dbReference>
<gene>
    <name evidence="6" type="ORF">HF295_03840</name>
</gene>
<evidence type="ECO:0000313" key="7">
    <source>
        <dbReference type="Proteomes" id="UP000512167"/>
    </source>
</evidence>
<dbReference type="KEGG" id="tbk:HF295_03840"/>
<evidence type="ECO:0000256" key="3">
    <source>
        <dbReference type="ARBA" id="ARBA00023125"/>
    </source>
</evidence>
<dbReference type="GO" id="GO:0003677">
    <property type="term" value="F:DNA binding"/>
    <property type="evidence" value="ECO:0007669"/>
    <property type="project" value="UniProtKB-KW"/>
</dbReference>
<proteinExistence type="predicted"/>
<feature type="domain" description="Helicase C-terminal" evidence="5">
    <location>
        <begin position="250"/>
        <end position="404"/>
    </location>
</feature>
<dbReference type="EMBL" id="CP051151">
    <property type="protein sequence ID" value="QLY40035.1"/>
    <property type="molecule type" value="Genomic_DNA"/>
</dbReference>
<evidence type="ECO:0000259" key="5">
    <source>
        <dbReference type="PROSITE" id="PS51194"/>
    </source>
</evidence>
<dbReference type="InterPro" id="IPR014001">
    <property type="entry name" value="Helicase_ATP-bd"/>
</dbReference>
<dbReference type="PROSITE" id="PS51194">
    <property type="entry name" value="HELICASE_CTER"/>
    <property type="match status" value="1"/>
</dbReference>
<keyword evidence="7" id="KW-1185">Reference proteome</keyword>
<evidence type="ECO:0000313" key="6">
    <source>
        <dbReference type="EMBL" id="QLY40035.1"/>
    </source>
</evidence>
<dbReference type="SMART" id="SM00487">
    <property type="entry name" value="DEXDc"/>
    <property type="match status" value="1"/>
</dbReference>
<evidence type="ECO:0000259" key="4">
    <source>
        <dbReference type="PROSITE" id="PS51192"/>
    </source>
</evidence>
<feature type="domain" description="Helicase ATP-binding" evidence="4">
    <location>
        <begin position="86"/>
        <end position="237"/>
    </location>
</feature>
<reference evidence="6 7" key="1">
    <citation type="submission" date="2020-04" db="EMBL/GenBank/DDBJ databases">
        <authorList>
            <person name="Zheng R.K."/>
            <person name="Sun C.M."/>
        </authorList>
    </citation>
    <scope>NUCLEOTIDE SEQUENCE [LARGE SCALE GENOMIC DNA]</scope>
    <source>
        <strain evidence="7">zrk29</strain>
    </source>
</reference>
<dbReference type="PROSITE" id="PS51192">
    <property type="entry name" value="HELICASE_ATP_BIND_1"/>
    <property type="match status" value="1"/>
</dbReference>
<sequence length="404" mass="47577">MIEKIVYHNKASSIQAVDQICHRCMGKDLLISENNHVYCQECSQNQSMSDFLFLNRYERIRNNKNHQLRMNFNLSQAQLKGQDFIDNCFNEKRQGFLHAVCGAGKTEMTLHTILKALNQGLSIAFVIPRLEIIKQLVKRFQVYLPKSHICALYQGMVLDESADLYVTTPHQLIKFYHEFDLMIIDEVDAYPFFKNQYLERLVKKSRKSDGVLIYISATFPQIYQEQVSNHAFDYCLIPERYHRKDLVIPEFKKYKYLFNEELFMQIASYQDSEILLLVYFPSIHLMTRYFYFLHKKGLACKMLSSQSKYKNSLIKDFSLGNFRILLTTTLLERGVTFKNCHVFVIEADHPIFDKDTLIQISGRVGRDAIYHQGLLIFYSQFVSIAMKETKRELMAYNKVKNHDM</sequence>
<dbReference type="SMART" id="SM00490">
    <property type="entry name" value="HELICc"/>
    <property type="match status" value="1"/>
</dbReference>
<dbReference type="GO" id="GO:0005524">
    <property type="term" value="F:ATP binding"/>
    <property type="evidence" value="ECO:0007669"/>
    <property type="project" value="UniProtKB-KW"/>
</dbReference>